<organism evidence="1">
    <name type="scientific">Pundamilia nyererei</name>
    <dbReference type="NCBI Taxonomy" id="303518"/>
    <lineage>
        <taxon>Eukaryota</taxon>
        <taxon>Metazoa</taxon>
        <taxon>Chordata</taxon>
        <taxon>Craniata</taxon>
        <taxon>Vertebrata</taxon>
        <taxon>Euteleostomi</taxon>
        <taxon>Actinopterygii</taxon>
        <taxon>Neopterygii</taxon>
        <taxon>Teleostei</taxon>
        <taxon>Neoteleostei</taxon>
        <taxon>Acanthomorphata</taxon>
        <taxon>Ovalentaria</taxon>
        <taxon>Cichlomorphae</taxon>
        <taxon>Cichliformes</taxon>
        <taxon>Cichlidae</taxon>
        <taxon>African cichlids</taxon>
        <taxon>Pseudocrenilabrinae</taxon>
        <taxon>Haplochromini</taxon>
        <taxon>Pundamilia</taxon>
    </lineage>
</organism>
<name>A0A3B4H4R7_9CICH</name>
<dbReference type="Ensembl" id="ENSPNYT00000029097.1">
    <property type="protein sequence ID" value="ENSPNYP00000028406.1"/>
    <property type="gene ID" value="ENSPNYG00000021380.1"/>
</dbReference>
<dbReference type="SUPFAM" id="SSF52047">
    <property type="entry name" value="RNI-like"/>
    <property type="match status" value="1"/>
</dbReference>
<dbReference type="AlphaFoldDB" id="A0A3B4H4R7"/>
<sequence length="85" mass="9554">DIILIHTEDLHGKVCFILLWFSPLTVVEQCSHFKQLKNCGLSEINCDYLATALTSNPSHLRELNLSDNEKLQDSGAAIILWTCPN</sequence>
<evidence type="ECO:0000313" key="1">
    <source>
        <dbReference type="Ensembl" id="ENSPNYP00000028406.1"/>
    </source>
</evidence>
<proteinExistence type="predicted"/>
<reference evidence="1" key="1">
    <citation type="submission" date="2023-09" db="UniProtKB">
        <authorList>
            <consortium name="Ensembl"/>
        </authorList>
    </citation>
    <scope>IDENTIFICATION</scope>
</reference>
<dbReference type="STRING" id="303518.ENSPNYP00000028406"/>
<dbReference type="InterPro" id="IPR032675">
    <property type="entry name" value="LRR_dom_sf"/>
</dbReference>
<accession>A0A3B4H4R7</accession>
<dbReference type="Gene3D" id="3.80.10.10">
    <property type="entry name" value="Ribonuclease Inhibitor"/>
    <property type="match status" value="1"/>
</dbReference>
<dbReference type="GeneTree" id="ENSGT01150000287186"/>
<protein>
    <submittedName>
        <fullName evidence="1">Uncharacterized protein</fullName>
    </submittedName>
</protein>